<evidence type="ECO:0000313" key="15">
    <source>
        <dbReference type="EMBL" id="SFK01934.1"/>
    </source>
</evidence>
<proteinExistence type="inferred from homology"/>
<keyword evidence="16" id="KW-1185">Reference proteome</keyword>
<dbReference type="InterPro" id="IPR011577">
    <property type="entry name" value="Cyt_b561_bac/Ni-Hgenase"/>
</dbReference>
<feature type="transmembrane region" description="Helical" evidence="13">
    <location>
        <begin position="141"/>
        <end position="165"/>
    </location>
</feature>
<comment type="subcellular location">
    <subcellularLocation>
        <location evidence="2">Cell membrane</location>
        <topology evidence="2">Multi-pass membrane protein</topology>
    </subcellularLocation>
</comment>
<keyword evidence="11 13" id="KW-0472">Membrane</keyword>
<evidence type="ECO:0000256" key="12">
    <source>
        <dbReference type="ARBA" id="ARBA00037975"/>
    </source>
</evidence>
<dbReference type="InterPro" id="IPR052168">
    <property type="entry name" value="Cytochrome_b561_oxidase"/>
</dbReference>
<evidence type="ECO:0000256" key="8">
    <source>
        <dbReference type="ARBA" id="ARBA00022982"/>
    </source>
</evidence>
<reference evidence="15 16" key="1">
    <citation type="submission" date="2016-10" db="EMBL/GenBank/DDBJ databases">
        <authorList>
            <person name="Varghese N."/>
            <person name="Submissions S."/>
        </authorList>
    </citation>
    <scope>NUCLEOTIDE SEQUENCE [LARGE SCALE GENOMIC DNA]</scope>
    <source>
        <strain evidence="15 16">DSM 16392</strain>
    </source>
</reference>
<feature type="transmembrane region" description="Helical" evidence="13">
    <location>
        <begin position="93"/>
        <end position="114"/>
    </location>
</feature>
<keyword evidence="4" id="KW-1003">Cell membrane</keyword>
<evidence type="ECO:0000259" key="14">
    <source>
        <dbReference type="Pfam" id="PF01292"/>
    </source>
</evidence>
<protein>
    <submittedName>
        <fullName evidence="15">Cytochrome b561</fullName>
    </submittedName>
</protein>
<keyword evidence="5" id="KW-0349">Heme</keyword>
<organism evidence="15 16">
    <name type="scientific">Pseudovibrio ascidiaceicola</name>
    <dbReference type="NCBI Taxonomy" id="285279"/>
    <lineage>
        <taxon>Bacteria</taxon>
        <taxon>Pseudomonadati</taxon>
        <taxon>Pseudomonadota</taxon>
        <taxon>Alphaproteobacteria</taxon>
        <taxon>Hyphomicrobiales</taxon>
        <taxon>Stappiaceae</taxon>
        <taxon>Pseudovibrio</taxon>
    </lineage>
</organism>
<dbReference type="SUPFAM" id="SSF81342">
    <property type="entry name" value="Transmembrane di-heme cytochromes"/>
    <property type="match status" value="1"/>
</dbReference>
<name>A0A1I3W2S1_9HYPH</name>
<evidence type="ECO:0000256" key="10">
    <source>
        <dbReference type="ARBA" id="ARBA00023004"/>
    </source>
</evidence>
<gene>
    <name evidence="15" type="ORF">SAMN04488518_101791</name>
</gene>
<keyword evidence="7" id="KW-0479">Metal-binding</keyword>
<evidence type="ECO:0000256" key="6">
    <source>
        <dbReference type="ARBA" id="ARBA00022692"/>
    </source>
</evidence>
<evidence type="ECO:0000256" key="3">
    <source>
        <dbReference type="ARBA" id="ARBA00022448"/>
    </source>
</evidence>
<evidence type="ECO:0000313" key="16">
    <source>
        <dbReference type="Proteomes" id="UP000199598"/>
    </source>
</evidence>
<evidence type="ECO:0000256" key="13">
    <source>
        <dbReference type="SAM" id="Phobius"/>
    </source>
</evidence>
<sequence>MAYQVAGYSVMAKTYHWIVAILVLIMVPMGLVMTDLGPGALQNTLYFYHKSIGILLFLLVVLRLLQHWITPAPPPPASLAPVLRIVSRSVHGLLYLVLIANPILGWIGLSLYGAPMPFFGLFDLPSIVPQNRPASESVLDFHATVGVVFAWLITLHILGALYHWLIAKDGIIERMTTAPYQKPKE</sequence>
<feature type="transmembrane region" description="Helical" evidence="13">
    <location>
        <begin position="14"/>
        <end position="33"/>
    </location>
</feature>
<keyword evidence="9 13" id="KW-1133">Transmembrane helix</keyword>
<dbReference type="EMBL" id="FOSK01000001">
    <property type="protein sequence ID" value="SFK01934.1"/>
    <property type="molecule type" value="Genomic_DNA"/>
</dbReference>
<keyword evidence="8" id="KW-0249">Electron transport</keyword>
<dbReference type="PANTHER" id="PTHR30529">
    <property type="entry name" value="CYTOCHROME B561"/>
    <property type="match status" value="1"/>
</dbReference>
<evidence type="ECO:0000256" key="4">
    <source>
        <dbReference type="ARBA" id="ARBA00022475"/>
    </source>
</evidence>
<comment type="caution">
    <text evidence="15">The sequence shown here is derived from an EMBL/GenBank/DDBJ whole genome shotgun (WGS) entry which is preliminary data.</text>
</comment>
<evidence type="ECO:0000256" key="1">
    <source>
        <dbReference type="ARBA" id="ARBA00001970"/>
    </source>
</evidence>
<keyword evidence="3" id="KW-0813">Transport</keyword>
<evidence type="ECO:0000256" key="5">
    <source>
        <dbReference type="ARBA" id="ARBA00022617"/>
    </source>
</evidence>
<comment type="similarity">
    <text evidence="12">Belongs to the cytochrome b561 family.</text>
</comment>
<dbReference type="Pfam" id="PF01292">
    <property type="entry name" value="Ni_hydr_CYTB"/>
    <property type="match status" value="1"/>
</dbReference>
<evidence type="ECO:0000256" key="7">
    <source>
        <dbReference type="ARBA" id="ARBA00022723"/>
    </source>
</evidence>
<feature type="domain" description="Cytochrome b561 bacterial/Ni-hydrogenase" evidence="14">
    <location>
        <begin position="8"/>
        <end position="177"/>
    </location>
</feature>
<dbReference type="PANTHER" id="PTHR30529:SF1">
    <property type="entry name" value="CYTOCHROME B561 HOMOLOG 2"/>
    <property type="match status" value="1"/>
</dbReference>
<evidence type="ECO:0000256" key="9">
    <source>
        <dbReference type="ARBA" id="ARBA00022989"/>
    </source>
</evidence>
<dbReference type="RefSeq" id="WP_093516841.1">
    <property type="nucleotide sequence ID" value="NZ_FOSK01000001.1"/>
</dbReference>
<evidence type="ECO:0000256" key="2">
    <source>
        <dbReference type="ARBA" id="ARBA00004651"/>
    </source>
</evidence>
<feature type="transmembrane region" description="Helical" evidence="13">
    <location>
        <begin position="45"/>
        <end position="65"/>
    </location>
</feature>
<comment type="cofactor">
    <cofactor evidence="1">
        <name>heme b</name>
        <dbReference type="ChEBI" id="CHEBI:60344"/>
    </cofactor>
</comment>
<dbReference type="Proteomes" id="UP000199598">
    <property type="component" value="Unassembled WGS sequence"/>
</dbReference>
<dbReference type="InterPro" id="IPR016174">
    <property type="entry name" value="Di-haem_cyt_TM"/>
</dbReference>
<keyword evidence="10" id="KW-0408">Iron</keyword>
<evidence type="ECO:0000256" key="11">
    <source>
        <dbReference type="ARBA" id="ARBA00023136"/>
    </source>
</evidence>
<keyword evidence="6 13" id="KW-0812">Transmembrane</keyword>
<accession>A0A1I3W2S1</accession>